<evidence type="ECO:0000313" key="8">
    <source>
        <dbReference type="EMBL" id="VDL44544.1"/>
    </source>
</evidence>
<evidence type="ECO:0000256" key="1">
    <source>
        <dbReference type="ARBA" id="ARBA00004123"/>
    </source>
</evidence>
<dbReference type="SUPFAM" id="SSF55874">
    <property type="entry name" value="ATPase domain of HSP90 chaperone/DNA topoisomerase II/histidine kinase"/>
    <property type="match status" value="1"/>
</dbReference>
<dbReference type="EMBL" id="UYSG01001472">
    <property type="protein sequence ID" value="VDL44544.1"/>
    <property type="molecule type" value="Genomic_DNA"/>
</dbReference>
<comment type="similarity">
    <text evidence="2">Belongs to the DNA mismatch repair MutL/HexB family.</text>
</comment>
<dbReference type="SMART" id="SM01340">
    <property type="entry name" value="DNA_mis_repair"/>
    <property type="match status" value="1"/>
</dbReference>
<evidence type="ECO:0000313" key="10">
    <source>
        <dbReference type="WBParaSite" id="HDID_0000415001-mRNA-1"/>
    </source>
</evidence>
<evidence type="ECO:0000256" key="6">
    <source>
        <dbReference type="SAM" id="MobiDB-lite"/>
    </source>
</evidence>
<dbReference type="SUPFAM" id="SSF54211">
    <property type="entry name" value="Ribosomal protein S5 domain 2-like"/>
    <property type="match status" value="1"/>
</dbReference>
<dbReference type="InterPro" id="IPR002099">
    <property type="entry name" value="MutL/Mlh/PMS"/>
</dbReference>
<evidence type="ECO:0000256" key="2">
    <source>
        <dbReference type="ARBA" id="ARBA00006082"/>
    </source>
</evidence>
<dbReference type="STRING" id="6216.A0A0R3SGU8"/>
<reference evidence="8 9" key="2">
    <citation type="submission" date="2018-11" db="EMBL/GenBank/DDBJ databases">
        <authorList>
            <consortium name="Pathogen Informatics"/>
        </authorList>
    </citation>
    <scope>NUCLEOTIDE SEQUENCE [LARGE SCALE GENOMIC DNA]</scope>
</reference>
<dbReference type="Proteomes" id="UP000274504">
    <property type="component" value="Unassembled WGS sequence"/>
</dbReference>
<dbReference type="FunFam" id="3.30.565.10:FF:000003">
    <property type="entry name" value="DNA mismatch repair endonuclease MutL"/>
    <property type="match status" value="1"/>
</dbReference>
<evidence type="ECO:0000259" key="7">
    <source>
        <dbReference type="SMART" id="SM01340"/>
    </source>
</evidence>
<dbReference type="CDD" id="cd16926">
    <property type="entry name" value="HATPase_MutL-MLH-PMS-like"/>
    <property type="match status" value="1"/>
</dbReference>
<dbReference type="PROSITE" id="PS00058">
    <property type="entry name" value="DNA_MISMATCH_REPAIR_1"/>
    <property type="match status" value="1"/>
</dbReference>
<organism evidence="10">
    <name type="scientific">Hymenolepis diminuta</name>
    <name type="common">Rat tapeworm</name>
    <dbReference type="NCBI Taxonomy" id="6216"/>
    <lineage>
        <taxon>Eukaryota</taxon>
        <taxon>Metazoa</taxon>
        <taxon>Spiralia</taxon>
        <taxon>Lophotrochozoa</taxon>
        <taxon>Platyhelminthes</taxon>
        <taxon>Cestoda</taxon>
        <taxon>Eucestoda</taxon>
        <taxon>Cyclophyllidea</taxon>
        <taxon>Hymenolepididae</taxon>
        <taxon>Hymenolepis</taxon>
    </lineage>
</organism>
<keyword evidence="3" id="KW-0227">DNA damage</keyword>
<dbReference type="InterPro" id="IPR014762">
    <property type="entry name" value="DNA_mismatch_repair_CS"/>
</dbReference>
<dbReference type="GO" id="GO:0032389">
    <property type="term" value="C:MutLalpha complex"/>
    <property type="evidence" value="ECO:0007669"/>
    <property type="project" value="TreeGrafter"/>
</dbReference>
<dbReference type="Pfam" id="PF13589">
    <property type="entry name" value="HATPase_c_3"/>
    <property type="match status" value="1"/>
</dbReference>
<evidence type="ECO:0000256" key="4">
    <source>
        <dbReference type="ARBA" id="ARBA00023204"/>
    </source>
</evidence>
<dbReference type="AlphaFoldDB" id="A0A0R3SGU8"/>
<keyword evidence="5" id="KW-0539">Nucleus</keyword>
<keyword evidence="4" id="KW-0234">DNA repair</keyword>
<name>A0A0R3SGU8_HYMDI</name>
<dbReference type="InterPro" id="IPR036890">
    <property type="entry name" value="HATPase_C_sf"/>
</dbReference>
<dbReference type="GO" id="GO:0016887">
    <property type="term" value="F:ATP hydrolysis activity"/>
    <property type="evidence" value="ECO:0007669"/>
    <property type="project" value="InterPro"/>
</dbReference>
<dbReference type="Gene3D" id="3.30.565.10">
    <property type="entry name" value="Histidine kinase-like ATPase, C-terminal domain"/>
    <property type="match status" value="1"/>
</dbReference>
<feature type="region of interest" description="Disordered" evidence="6">
    <location>
        <begin position="738"/>
        <end position="770"/>
    </location>
</feature>
<dbReference type="Gene3D" id="3.30.230.10">
    <property type="match status" value="1"/>
</dbReference>
<reference evidence="10" key="1">
    <citation type="submission" date="2017-02" db="UniProtKB">
        <authorList>
            <consortium name="WormBaseParasite"/>
        </authorList>
    </citation>
    <scope>IDENTIFICATION</scope>
</reference>
<dbReference type="Pfam" id="PF16413">
    <property type="entry name" value="Mlh1_C"/>
    <property type="match status" value="1"/>
</dbReference>
<evidence type="ECO:0000256" key="5">
    <source>
        <dbReference type="ARBA" id="ARBA00023242"/>
    </source>
</evidence>
<accession>A0A0R3SGU8</accession>
<dbReference type="PANTHER" id="PTHR10073:SF12">
    <property type="entry name" value="DNA MISMATCH REPAIR PROTEIN MLH1"/>
    <property type="match status" value="1"/>
</dbReference>
<dbReference type="PANTHER" id="PTHR10073">
    <property type="entry name" value="DNA MISMATCH REPAIR PROTEIN MLH, PMS, MUTL"/>
    <property type="match status" value="1"/>
</dbReference>
<dbReference type="InterPro" id="IPR014721">
    <property type="entry name" value="Ribsml_uS5_D2-typ_fold_subgr"/>
</dbReference>
<dbReference type="GO" id="GO:0006298">
    <property type="term" value="P:mismatch repair"/>
    <property type="evidence" value="ECO:0007669"/>
    <property type="project" value="InterPro"/>
</dbReference>
<protein>
    <submittedName>
        <fullName evidence="10">DNA_mis_repair domain-containing protein</fullName>
    </submittedName>
</protein>
<proteinExistence type="inferred from homology"/>
<gene>
    <name evidence="8" type="ORF">HDID_LOCUS4148</name>
</gene>
<dbReference type="WBParaSite" id="HDID_0000415001-mRNA-1">
    <property type="protein sequence ID" value="HDID_0000415001-mRNA-1"/>
    <property type="gene ID" value="HDID_0000415001"/>
</dbReference>
<dbReference type="InterPro" id="IPR013507">
    <property type="entry name" value="DNA_mismatch_S5_2-like"/>
</dbReference>
<dbReference type="OrthoDB" id="10263226at2759"/>
<evidence type="ECO:0000256" key="3">
    <source>
        <dbReference type="ARBA" id="ARBA00022763"/>
    </source>
</evidence>
<sequence>MNPPRIKALPADVVNKIAAGEVIQRPCNAVKELIENSLDAGSTMIQISLSGGGMKLIQVQDDGHGIDPADLPILCQRFTTSKLEDFKGLSQLRTFGFRGEALASLSYVTSRLTVTSRPPGRNCAYKAEYSGGALICSSEETSSAPRPCAGNPGTCVQAEDLFHNLPSRRDALRSPREEFTRIAEVVARYSLHYAGKCGFFLRSLDRKVGPGASPMSIGGDMRTGKDWSKDHVIRAVFGDKMVGDLITLSSAEQTFNAESVRLAVDKLGLKFEGLFSNPAKITSEGTPSIQLVLFVNNRLVESSNVKRAVESAYAALLPHRVAQIYSSSSVSAAGNSFLFAYLSLEMPTTTLDVNVHPTKAQVHFLNEDEIVAGVRDAIEQTLICSSGARNILVHSLSLKSSQEKCQTPVLSAQASPRPIFSPVNRLSNSSRPFISYSSPSTYRPELLVRSDARVQRLDAFMNPSPSSTSCLSAEVKSPPHDPSPEISSSESEDEEFRIKLTASNTTEIPRWLNSSSSASKEELKLQKSAHRRPVLLESVQTMREAVEARASAEARNLLRDCVFVGCVSRSNCLVQHSTNLLLLRLHPLAKELFYQLAIANFANHGEMMLSSPAPVSALLSCELTRRLPEASASELAVIVDKGCSVLAKRSAMLWDYFSLRVEVNANGVLQLYSIPLLLDRFVPDMRYLPKLLTRMVREVNWNEEGACFSAICRILASFYAKYVKDDIEVKPALGEKIDETNLDESTDGNRPCNEEEEEKENQEKGQGSSPWSWTIEHVLLPAIRTILLPSHTMCFPTSEEKSPAVLKLTSLPDLYKVFERC</sequence>
<dbReference type="NCBIfam" id="TIGR00585">
    <property type="entry name" value="mutl"/>
    <property type="match status" value="1"/>
</dbReference>
<feature type="region of interest" description="Disordered" evidence="6">
    <location>
        <begin position="461"/>
        <end position="495"/>
    </location>
</feature>
<dbReference type="GO" id="GO:0005524">
    <property type="term" value="F:ATP binding"/>
    <property type="evidence" value="ECO:0007669"/>
    <property type="project" value="InterPro"/>
</dbReference>
<feature type="domain" description="DNA mismatch repair protein S5" evidence="7">
    <location>
        <begin position="233"/>
        <end position="383"/>
    </location>
</feature>
<dbReference type="InterPro" id="IPR038973">
    <property type="entry name" value="MutL/Mlh/Pms-like"/>
</dbReference>
<dbReference type="InterPro" id="IPR032189">
    <property type="entry name" value="Mlh1_C"/>
</dbReference>
<dbReference type="GO" id="GO:0140664">
    <property type="term" value="F:ATP-dependent DNA damage sensor activity"/>
    <property type="evidence" value="ECO:0007669"/>
    <property type="project" value="InterPro"/>
</dbReference>
<dbReference type="Pfam" id="PF01119">
    <property type="entry name" value="DNA_mis_repair"/>
    <property type="match status" value="1"/>
</dbReference>
<dbReference type="GO" id="GO:0030983">
    <property type="term" value="F:mismatched DNA binding"/>
    <property type="evidence" value="ECO:0007669"/>
    <property type="project" value="InterPro"/>
</dbReference>
<comment type="subcellular location">
    <subcellularLocation>
        <location evidence="1">Nucleus</location>
    </subcellularLocation>
</comment>
<evidence type="ECO:0000313" key="9">
    <source>
        <dbReference type="Proteomes" id="UP000274504"/>
    </source>
</evidence>
<dbReference type="InterPro" id="IPR020568">
    <property type="entry name" value="Ribosomal_Su5_D2-typ_SF"/>
</dbReference>